<dbReference type="InterPro" id="IPR003195">
    <property type="entry name" value="TFIID_TAF13"/>
</dbReference>
<dbReference type="GO" id="GO:0003713">
    <property type="term" value="F:transcription coactivator activity"/>
    <property type="evidence" value="ECO:0007669"/>
    <property type="project" value="TreeGrafter"/>
</dbReference>
<proteinExistence type="inferred from homology"/>
<protein>
    <submittedName>
        <fullName evidence="6">Uncharacterized protein</fullName>
    </submittedName>
</protein>
<dbReference type="PANTHER" id="PTHR11380">
    <property type="entry name" value="TRANSCRIPTION INITIATION FACTOR TFIID/SUPT3-RELATED"/>
    <property type="match status" value="1"/>
</dbReference>
<dbReference type="GO" id="GO:0005634">
    <property type="term" value="C:nucleus"/>
    <property type="evidence" value="ECO:0007669"/>
    <property type="project" value="UniProtKB-SubCell"/>
</dbReference>
<dbReference type="Gene3D" id="1.10.20.10">
    <property type="entry name" value="Histone, subunit A"/>
    <property type="match status" value="1"/>
</dbReference>
<evidence type="ECO:0000313" key="7">
    <source>
        <dbReference type="Proteomes" id="UP001209878"/>
    </source>
</evidence>
<keyword evidence="2" id="KW-0805">Transcription regulation</keyword>
<evidence type="ECO:0000256" key="1">
    <source>
        <dbReference type="ARBA" id="ARBA00004123"/>
    </source>
</evidence>
<dbReference type="EMBL" id="JAODUO010000231">
    <property type="protein sequence ID" value="KAK2185536.1"/>
    <property type="molecule type" value="Genomic_DNA"/>
</dbReference>
<sequence>MTFHVGECHTPAVSDVCSIIHSHPVDPAAQICGQLMGLGVHTSLLTNAHGFGDCHKPLADSAALIEDIVHQQMCLMLEQAEDVAKLRSARFLGLEDFLFLLRKDKVKLGRLVRHMELKDFKAATFKGLGAEEEDTGDTAAGDVKQALKKRRKICYDFLSSIDQTGELVDLLSDEGIDDIKYERLQRAEQQTRGMDAHQYREYTEARQASFTPRYKTQKFKDWLLTGASLDIKPNPLAIEVLSYLALETVAQWSVVQCDTNSGQWYNVTPTVVSGNVTPTVLSVVQCDTNSGQWYNVTLTVSVVQCDTNSEGTLNAGGPFCLVSMPGEVKDPTQGIVDVTLLMKRDVQVTAADPFSAAMPPVCVNTDACQLTAGTPTGSVGSITSPTMTNSPCPSQQLRDLHNSRAIQPQDIREAMRRYTQAVGPFADFSQENVCSVAESPGLKVSHSVTRELSADTEAQC</sequence>
<evidence type="ECO:0000256" key="4">
    <source>
        <dbReference type="ARBA" id="ARBA00023242"/>
    </source>
</evidence>
<dbReference type="GO" id="GO:0046982">
    <property type="term" value="F:protein heterodimerization activity"/>
    <property type="evidence" value="ECO:0007669"/>
    <property type="project" value="InterPro"/>
</dbReference>
<dbReference type="Proteomes" id="UP001209878">
    <property type="component" value="Unassembled WGS sequence"/>
</dbReference>
<evidence type="ECO:0000256" key="5">
    <source>
        <dbReference type="ARBA" id="ARBA00061274"/>
    </source>
</evidence>
<dbReference type="Pfam" id="PF02269">
    <property type="entry name" value="TFIID-18kDa"/>
    <property type="match status" value="1"/>
</dbReference>
<evidence type="ECO:0000256" key="2">
    <source>
        <dbReference type="ARBA" id="ARBA00023015"/>
    </source>
</evidence>
<evidence type="ECO:0000313" key="6">
    <source>
        <dbReference type="EMBL" id="KAK2185536.1"/>
    </source>
</evidence>
<gene>
    <name evidence="6" type="ORF">NP493_231g02002</name>
</gene>
<keyword evidence="3" id="KW-0804">Transcription</keyword>
<dbReference type="AlphaFoldDB" id="A0AAD9NZU7"/>
<comment type="similarity">
    <text evidence="5">Belongs to the SPT3 family.</text>
</comment>
<comment type="subcellular location">
    <subcellularLocation>
        <location evidence="1">Nucleus</location>
    </subcellularLocation>
</comment>
<dbReference type="PANTHER" id="PTHR11380:SF16">
    <property type="entry name" value="TRANSCRIPTION INITIATION PROTEIN SPT3 HOMOLOG"/>
    <property type="match status" value="1"/>
</dbReference>
<keyword evidence="7" id="KW-1185">Reference proteome</keyword>
<organism evidence="6 7">
    <name type="scientific">Ridgeia piscesae</name>
    <name type="common">Tubeworm</name>
    <dbReference type="NCBI Taxonomy" id="27915"/>
    <lineage>
        <taxon>Eukaryota</taxon>
        <taxon>Metazoa</taxon>
        <taxon>Spiralia</taxon>
        <taxon>Lophotrochozoa</taxon>
        <taxon>Annelida</taxon>
        <taxon>Polychaeta</taxon>
        <taxon>Sedentaria</taxon>
        <taxon>Canalipalpata</taxon>
        <taxon>Sabellida</taxon>
        <taxon>Siboglinidae</taxon>
        <taxon>Ridgeia</taxon>
    </lineage>
</organism>
<dbReference type="GO" id="GO:0006366">
    <property type="term" value="P:transcription by RNA polymerase II"/>
    <property type="evidence" value="ECO:0007669"/>
    <property type="project" value="InterPro"/>
</dbReference>
<dbReference type="CDD" id="cd22926">
    <property type="entry name" value="HFD_SPT3"/>
    <property type="match status" value="1"/>
</dbReference>
<name>A0AAD9NZU7_RIDPI</name>
<accession>A0AAD9NZU7</accession>
<comment type="caution">
    <text evidence="6">The sequence shown here is derived from an EMBL/GenBank/DDBJ whole genome shotgun (WGS) entry which is preliminary data.</text>
</comment>
<dbReference type="InterPro" id="IPR009072">
    <property type="entry name" value="Histone-fold"/>
</dbReference>
<keyword evidence="4" id="KW-0539">Nucleus</keyword>
<reference evidence="6" key="1">
    <citation type="journal article" date="2023" name="Mol. Biol. Evol.">
        <title>Third-Generation Sequencing Reveals the Adaptive Role of the Epigenome in Three Deep-Sea Polychaetes.</title>
        <authorList>
            <person name="Perez M."/>
            <person name="Aroh O."/>
            <person name="Sun Y."/>
            <person name="Lan Y."/>
            <person name="Juniper S.K."/>
            <person name="Young C.R."/>
            <person name="Angers B."/>
            <person name="Qian P.Y."/>
        </authorList>
    </citation>
    <scope>NUCLEOTIDE SEQUENCE</scope>
    <source>
        <strain evidence="6">R07B-5</strain>
    </source>
</reference>
<evidence type="ECO:0000256" key="3">
    <source>
        <dbReference type="ARBA" id="ARBA00023163"/>
    </source>
</evidence>